<dbReference type="PROSITE" id="PS50965">
    <property type="entry name" value="NERD"/>
    <property type="match status" value="1"/>
</dbReference>
<evidence type="ECO:0000313" key="5">
    <source>
        <dbReference type="Proteomes" id="UP000244962"/>
    </source>
</evidence>
<dbReference type="AlphaFoldDB" id="A0A2U1TCF3"/>
<dbReference type="Proteomes" id="UP000244962">
    <property type="component" value="Unassembled WGS sequence"/>
</dbReference>
<keyword evidence="2" id="KW-0472">Membrane</keyword>
<evidence type="ECO:0000256" key="1">
    <source>
        <dbReference type="SAM" id="MobiDB-lite"/>
    </source>
</evidence>
<name>A0A2U1TCF3_9MICO</name>
<keyword evidence="2" id="KW-0812">Transmembrane</keyword>
<reference evidence="5" key="1">
    <citation type="submission" date="2018-04" db="EMBL/GenBank/DDBJ databases">
        <authorList>
            <person name="Liu S."/>
            <person name="Wang Z."/>
            <person name="Li J."/>
        </authorList>
    </citation>
    <scope>NUCLEOTIDE SEQUENCE [LARGE SCALE GENOMIC DNA]</scope>
    <source>
        <strain evidence="5">622</strain>
    </source>
</reference>
<dbReference type="InterPro" id="IPR011528">
    <property type="entry name" value="NERD"/>
</dbReference>
<accession>A0A2U1TCF3</accession>
<comment type="caution">
    <text evidence="4">The sequence shown here is derived from an EMBL/GenBank/DDBJ whole genome shotgun (WGS) entry which is preliminary data.</text>
</comment>
<protein>
    <submittedName>
        <fullName evidence="4">NERD domain-containing protein</fullName>
    </submittedName>
</protein>
<keyword evidence="5" id="KW-1185">Reference proteome</keyword>
<evidence type="ECO:0000259" key="3">
    <source>
        <dbReference type="PROSITE" id="PS50965"/>
    </source>
</evidence>
<proteinExistence type="predicted"/>
<keyword evidence="2" id="KW-1133">Transmembrane helix</keyword>
<organism evidence="4 5">
    <name type="scientific">Mycetocola zhujimingii</name>
    <dbReference type="NCBI Taxonomy" id="2079792"/>
    <lineage>
        <taxon>Bacteria</taxon>
        <taxon>Bacillati</taxon>
        <taxon>Actinomycetota</taxon>
        <taxon>Actinomycetes</taxon>
        <taxon>Micrococcales</taxon>
        <taxon>Microbacteriaceae</taxon>
        <taxon>Mycetocola</taxon>
    </lineage>
</organism>
<gene>
    <name evidence="4" type="ORF">DF223_12750</name>
</gene>
<evidence type="ECO:0000313" key="4">
    <source>
        <dbReference type="EMBL" id="PWC06556.1"/>
    </source>
</evidence>
<feature type="transmembrane region" description="Helical" evidence="2">
    <location>
        <begin position="277"/>
        <end position="299"/>
    </location>
</feature>
<sequence length="304" mass="32249">MTSLLPDESIALGPAANPRFTETKPEPAVGPAASTPDLRHRAPAQSLILELAERRATAATTGPPKRGRKRPPITEDERSWFLGALGERKVAALLSALGPEFTVLHSVPVGKGDSDIDHVVIGPSGVFTINTKNHPGKKVWVGGRAMLINGHKVPHIRNAAFEARRAGKLLSAASGLTVPVTAIVVVVNAGSLTIRHAPEADEVRLLVIRDSQLLGAISTRPEFSATQVQQIVDAAIVPKTWHKSPVDDGDVSEHLAAFDDLVGDVTRHDKSAGRQKLLWGLAAAFMPFVAIYAGLNLLLNVLAG</sequence>
<feature type="domain" description="NERD" evidence="3">
    <location>
        <begin position="82"/>
        <end position="193"/>
    </location>
</feature>
<evidence type="ECO:0000256" key="2">
    <source>
        <dbReference type="SAM" id="Phobius"/>
    </source>
</evidence>
<dbReference type="EMBL" id="QEFB01000013">
    <property type="protein sequence ID" value="PWC06556.1"/>
    <property type="molecule type" value="Genomic_DNA"/>
</dbReference>
<feature type="region of interest" description="Disordered" evidence="1">
    <location>
        <begin position="1"/>
        <end position="74"/>
    </location>
</feature>
<dbReference type="Pfam" id="PF08378">
    <property type="entry name" value="NERD"/>
    <property type="match status" value="1"/>
</dbReference>